<comment type="subcellular location">
    <subcellularLocation>
        <location evidence="1">Membrane</location>
        <topology evidence="1">Multi-pass membrane protein</topology>
    </subcellularLocation>
</comment>
<feature type="transmembrane region" description="Helical" evidence="5">
    <location>
        <begin position="99"/>
        <end position="117"/>
    </location>
</feature>
<dbReference type="Pfam" id="PF04193">
    <property type="entry name" value="PQ-loop"/>
    <property type="match status" value="2"/>
</dbReference>
<feature type="transmembrane region" description="Helical" evidence="5">
    <location>
        <begin position="169"/>
        <end position="189"/>
    </location>
</feature>
<dbReference type="AlphaFoldDB" id="A0A146KIJ3"/>
<proteinExistence type="predicted"/>
<dbReference type="InterPro" id="IPR006603">
    <property type="entry name" value="PQ-loop_rpt"/>
</dbReference>
<feature type="transmembrane region" description="Helical" evidence="5">
    <location>
        <begin position="59"/>
        <end position="79"/>
    </location>
</feature>
<evidence type="ECO:0000256" key="1">
    <source>
        <dbReference type="ARBA" id="ARBA00004141"/>
    </source>
</evidence>
<evidence type="ECO:0000313" key="6">
    <source>
        <dbReference type="EMBL" id="JAP96267.1"/>
    </source>
</evidence>
<name>A0A146KIJ3_9EUKA</name>
<feature type="transmembrane region" description="Helical" evidence="5">
    <location>
        <begin position="29"/>
        <end position="47"/>
    </location>
</feature>
<keyword evidence="2 5" id="KW-0812">Transmembrane</keyword>
<keyword evidence="4 5" id="KW-0472">Membrane</keyword>
<gene>
    <name evidence="6" type="ORF">TPC1_10453</name>
</gene>
<feature type="transmembrane region" description="Helical" evidence="5">
    <location>
        <begin position="230"/>
        <end position="253"/>
    </location>
</feature>
<feature type="transmembrane region" description="Helical" evidence="5">
    <location>
        <begin position="138"/>
        <end position="157"/>
    </location>
</feature>
<feature type="transmembrane region" description="Helical" evidence="5">
    <location>
        <begin position="201"/>
        <end position="224"/>
    </location>
</feature>
<feature type="non-terminal residue" evidence="6">
    <location>
        <position position="1"/>
    </location>
</feature>
<evidence type="ECO:0000256" key="2">
    <source>
        <dbReference type="ARBA" id="ARBA00022692"/>
    </source>
</evidence>
<sequence length="276" mass="31444">VPPDPCATDEKLRYDYLHYLVDVSVTTQIMGIILFIGTAISVIPQIIKFVKTKSTQGVSLTWLVMAMFGQWNAMQSVFMSQFNKELACLQDFSKCWTNHLSLLQQFTCFVGYFVAYTQYMYYEGKDYNVSKNIHNRNLIVYFAFILYALGTIPAGIVPGVKYGNCDATYTAFVVVFNISAMIIGILEWVPQIIKTYQLKMSGSFSLLGLSIQTPGQAISLIVMITSGTLWYVWLSTTVSLMLHCTLLSQLVYYQCIKKKEYVKIEDENPLLESERR</sequence>
<dbReference type="Gene3D" id="1.20.1280.290">
    <property type="match status" value="2"/>
</dbReference>
<dbReference type="GO" id="GO:0016020">
    <property type="term" value="C:membrane"/>
    <property type="evidence" value="ECO:0007669"/>
    <property type="project" value="UniProtKB-SubCell"/>
</dbReference>
<evidence type="ECO:0000256" key="3">
    <source>
        <dbReference type="ARBA" id="ARBA00022989"/>
    </source>
</evidence>
<keyword evidence="3 5" id="KW-1133">Transmembrane helix</keyword>
<evidence type="ECO:0000256" key="4">
    <source>
        <dbReference type="ARBA" id="ARBA00023136"/>
    </source>
</evidence>
<protein>
    <submittedName>
        <fullName evidence="6">PQ loop repeat-containing protein</fullName>
    </submittedName>
</protein>
<feature type="non-terminal residue" evidence="6">
    <location>
        <position position="276"/>
    </location>
</feature>
<evidence type="ECO:0000256" key="5">
    <source>
        <dbReference type="SAM" id="Phobius"/>
    </source>
</evidence>
<reference evidence="6" key="1">
    <citation type="submission" date="2015-07" db="EMBL/GenBank/DDBJ databases">
        <title>Adaptation to a free-living lifestyle via gene acquisitions in the diplomonad Trepomonas sp. PC1.</title>
        <authorList>
            <person name="Xu F."/>
            <person name="Jerlstrom-Hultqvist J."/>
            <person name="Kolisko M."/>
            <person name="Simpson A.G.B."/>
            <person name="Roger A.J."/>
            <person name="Svard S.G."/>
            <person name="Andersson J.O."/>
        </authorList>
    </citation>
    <scope>NUCLEOTIDE SEQUENCE</scope>
    <source>
        <strain evidence="6">PC1</strain>
    </source>
</reference>
<organism evidence="6">
    <name type="scientific">Trepomonas sp. PC1</name>
    <dbReference type="NCBI Taxonomy" id="1076344"/>
    <lineage>
        <taxon>Eukaryota</taxon>
        <taxon>Metamonada</taxon>
        <taxon>Diplomonadida</taxon>
        <taxon>Hexamitidae</taxon>
        <taxon>Hexamitinae</taxon>
        <taxon>Trepomonas</taxon>
    </lineage>
</organism>
<dbReference type="EMBL" id="GDID01000339">
    <property type="protein sequence ID" value="JAP96267.1"/>
    <property type="molecule type" value="Transcribed_RNA"/>
</dbReference>
<accession>A0A146KIJ3</accession>
<dbReference type="SMART" id="SM00679">
    <property type="entry name" value="CTNS"/>
    <property type="match status" value="2"/>
</dbReference>